<evidence type="ECO:0000256" key="7">
    <source>
        <dbReference type="SAM" id="MobiDB-lite"/>
    </source>
</evidence>
<feature type="region of interest" description="Disordered" evidence="7">
    <location>
        <begin position="1"/>
        <end position="40"/>
    </location>
</feature>
<comment type="subcellular location">
    <subcellularLocation>
        <location evidence="1">Nucleus</location>
    </subcellularLocation>
</comment>
<keyword evidence="5" id="KW-0804">Transcription</keyword>
<dbReference type="Gene3D" id="1.10.10.60">
    <property type="entry name" value="Homeodomain-like"/>
    <property type="match status" value="2"/>
</dbReference>
<dbReference type="GO" id="GO:0005634">
    <property type="term" value="C:nucleus"/>
    <property type="evidence" value="ECO:0007669"/>
    <property type="project" value="UniProtKB-SubCell"/>
</dbReference>
<gene>
    <name evidence="10" type="ORF">SLEP1_g17887</name>
</gene>
<keyword evidence="2" id="KW-0677">Repeat</keyword>
<evidence type="ECO:0000313" key="11">
    <source>
        <dbReference type="Proteomes" id="UP001054252"/>
    </source>
</evidence>
<accession>A0AAV5J1L1</accession>
<protein>
    <submittedName>
        <fullName evidence="10">Uncharacterized protein</fullName>
    </submittedName>
</protein>
<dbReference type="FunFam" id="1.10.10.60:FF:000060">
    <property type="entry name" value="MYB transcription factor"/>
    <property type="match status" value="1"/>
</dbReference>
<keyword evidence="3" id="KW-0805">Transcription regulation</keyword>
<evidence type="ECO:0000256" key="5">
    <source>
        <dbReference type="ARBA" id="ARBA00023163"/>
    </source>
</evidence>
<evidence type="ECO:0000256" key="4">
    <source>
        <dbReference type="ARBA" id="ARBA00023125"/>
    </source>
</evidence>
<sequence length="351" mass="38508">MEAVENDKEKTVSDVGGSGDDTAVTTGGRARRERVRGPWSPEEDAVLSELVSKFGARNWGLIARGIPGRSGKSCRLRWCNQLDPAVKRKPFSDEEDRIIIEAHAIHGNKWAVIARLLPGRTDNAIKNHWNSTLRRRFAEHERMKSEAGNMVEDVSLDRTKASSEETLSCGDATSVKSLEGKGLSSLEKMDYQCKGKLPIQIPHGHGVKEPTTLFRPVARVNAFNVYSTANGSESASLLPRSVPAHGPLIQTLRQDVGISKLLEGYYSERLVPHHCGHCCCEAESGRNSHNSLLGPEFVDFLEPPSFPSYELAAIATDISNLAWLKSGLENNSIRKMDDATGSVVSHESQVN</sequence>
<dbReference type="InterPro" id="IPR017930">
    <property type="entry name" value="Myb_dom"/>
</dbReference>
<feature type="domain" description="Myb-like" evidence="8">
    <location>
        <begin position="31"/>
        <end position="82"/>
    </location>
</feature>
<evidence type="ECO:0000313" key="10">
    <source>
        <dbReference type="EMBL" id="GKV05939.1"/>
    </source>
</evidence>
<dbReference type="InterPro" id="IPR001005">
    <property type="entry name" value="SANT/Myb"/>
</dbReference>
<keyword evidence="6" id="KW-0539">Nucleus</keyword>
<organism evidence="10 11">
    <name type="scientific">Rubroshorea leprosula</name>
    <dbReference type="NCBI Taxonomy" id="152421"/>
    <lineage>
        <taxon>Eukaryota</taxon>
        <taxon>Viridiplantae</taxon>
        <taxon>Streptophyta</taxon>
        <taxon>Embryophyta</taxon>
        <taxon>Tracheophyta</taxon>
        <taxon>Spermatophyta</taxon>
        <taxon>Magnoliopsida</taxon>
        <taxon>eudicotyledons</taxon>
        <taxon>Gunneridae</taxon>
        <taxon>Pentapetalae</taxon>
        <taxon>rosids</taxon>
        <taxon>malvids</taxon>
        <taxon>Malvales</taxon>
        <taxon>Dipterocarpaceae</taxon>
        <taxon>Rubroshorea</taxon>
    </lineage>
</organism>
<dbReference type="SMART" id="SM00717">
    <property type="entry name" value="SANT"/>
    <property type="match status" value="2"/>
</dbReference>
<proteinExistence type="predicted"/>
<dbReference type="PANTHER" id="PTHR45614">
    <property type="entry name" value="MYB PROTEIN-RELATED"/>
    <property type="match status" value="1"/>
</dbReference>
<dbReference type="PROSITE" id="PS51294">
    <property type="entry name" value="HTH_MYB"/>
    <property type="match status" value="2"/>
</dbReference>
<evidence type="ECO:0000256" key="1">
    <source>
        <dbReference type="ARBA" id="ARBA00004123"/>
    </source>
</evidence>
<evidence type="ECO:0000259" key="8">
    <source>
        <dbReference type="PROSITE" id="PS50090"/>
    </source>
</evidence>
<dbReference type="Proteomes" id="UP001054252">
    <property type="component" value="Unassembled WGS sequence"/>
</dbReference>
<dbReference type="FunFam" id="1.10.10.60:FF:000344">
    <property type="entry name" value="Transcription factor MYB44"/>
    <property type="match status" value="1"/>
</dbReference>
<evidence type="ECO:0000256" key="6">
    <source>
        <dbReference type="ARBA" id="ARBA00023242"/>
    </source>
</evidence>
<reference evidence="10 11" key="1">
    <citation type="journal article" date="2021" name="Commun. Biol.">
        <title>The genome of Shorea leprosula (Dipterocarpaceae) highlights the ecological relevance of drought in aseasonal tropical rainforests.</title>
        <authorList>
            <person name="Ng K.K.S."/>
            <person name="Kobayashi M.J."/>
            <person name="Fawcett J.A."/>
            <person name="Hatakeyama M."/>
            <person name="Paape T."/>
            <person name="Ng C.H."/>
            <person name="Ang C.C."/>
            <person name="Tnah L.H."/>
            <person name="Lee C.T."/>
            <person name="Nishiyama T."/>
            <person name="Sese J."/>
            <person name="O'Brien M.J."/>
            <person name="Copetti D."/>
            <person name="Mohd Noor M.I."/>
            <person name="Ong R.C."/>
            <person name="Putra M."/>
            <person name="Sireger I.Z."/>
            <person name="Indrioko S."/>
            <person name="Kosugi Y."/>
            <person name="Izuno A."/>
            <person name="Isagi Y."/>
            <person name="Lee S.L."/>
            <person name="Shimizu K.K."/>
        </authorList>
    </citation>
    <scope>NUCLEOTIDE SEQUENCE [LARGE SCALE GENOMIC DNA]</scope>
    <source>
        <strain evidence="10">214</strain>
    </source>
</reference>
<dbReference type="GO" id="GO:0000981">
    <property type="term" value="F:DNA-binding transcription factor activity, RNA polymerase II-specific"/>
    <property type="evidence" value="ECO:0007669"/>
    <property type="project" value="TreeGrafter"/>
</dbReference>
<feature type="domain" description="HTH myb-type" evidence="9">
    <location>
        <begin position="31"/>
        <end position="82"/>
    </location>
</feature>
<dbReference type="AlphaFoldDB" id="A0AAV5J1L1"/>
<dbReference type="SUPFAM" id="SSF46689">
    <property type="entry name" value="Homeodomain-like"/>
    <property type="match status" value="1"/>
</dbReference>
<dbReference type="PANTHER" id="PTHR45614:SF300">
    <property type="entry name" value="MYB TRANSCRIPTION FACTOR"/>
    <property type="match status" value="1"/>
</dbReference>
<feature type="domain" description="HTH myb-type" evidence="9">
    <location>
        <begin position="83"/>
        <end position="137"/>
    </location>
</feature>
<evidence type="ECO:0000256" key="3">
    <source>
        <dbReference type="ARBA" id="ARBA00023015"/>
    </source>
</evidence>
<feature type="compositionally biased region" description="Basic and acidic residues" evidence="7">
    <location>
        <begin position="1"/>
        <end position="12"/>
    </location>
</feature>
<dbReference type="GO" id="GO:0000978">
    <property type="term" value="F:RNA polymerase II cis-regulatory region sequence-specific DNA binding"/>
    <property type="evidence" value="ECO:0007669"/>
    <property type="project" value="TreeGrafter"/>
</dbReference>
<evidence type="ECO:0000259" key="9">
    <source>
        <dbReference type="PROSITE" id="PS51294"/>
    </source>
</evidence>
<keyword evidence="11" id="KW-1185">Reference proteome</keyword>
<dbReference type="PROSITE" id="PS50090">
    <property type="entry name" value="MYB_LIKE"/>
    <property type="match status" value="2"/>
</dbReference>
<keyword evidence="4" id="KW-0238">DNA-binding</keyword>
<dbReference type="CDD" id="cd00167">
    <property type="entry name" value="SANT"/>
    <property type="match status" value="2"/>
</dbReference>
<dbReference type="InterPro" id="IPR050560">
    <property type="entry name" value="MYB_TF"/>
</dbReference>
<name>A0AAV5J1L1_9ROSI</name>
<evidence type="ECO:0000256" key="2">
    <source>
        <dbReference type="ARBA" id="ARBA00022737"/>
    </source>
</evidence>
<feature type="domain" description="Myb-like" evidence="8">
    <location>
        <begin position="83"/>
        <end position="133"/>
    </location>
</feature>
<dbReference type="Pfam" id="PF00249">
    <property type="entry name" value="Myb_DNA-binding"/>
    <property type="match status" value="2"/>
</dbReference>
<comment type="caution">
    <text evidence="10">The sequence shown here is derived from an EMBL/GenBank/DDBJ whole genome shotgun (WGS) entry which is preliminary data.</text>
</comment>
<dbReference type="InterPro" id="IPR009057">
    <property type="entry name" value="Homeodomain-like_sf"/>
</dbReference>
<dbReference type="EMBL" id="BPVZ01000024">
    <property type="protein sequence ID" value="GKV05939.1"/>
    <property type="molecule type" value="Genomic_DNA"/>
</dbReference>